<dbReference type="EMBL" id="CH991549">
    <property type="protein sequence ID" value="EDQ89765.1"/>
    <property type="molecule type" value="Genomic_DNA"/>
</dbReference>
<accession>A9UXY2</accession>
<dbReference type="GeneID" id="5890640"/>
<dbReference type="RefSeq" id="XP_001745187.1">
    <property type="nucleotide sequence ID" value="XM_001745135.1"/>
</dbReference>
<keyword evidence="3" id="KW-1185">Reference proteome</keyword>
<name>A9UXY2_MONBE</name>
<dbReference type="InterPro" id="IPR008996">
    <property type="entry name" value="IL1/FGF"/>
</dbReference>
<dbReference type="SUPFAM" id="SSF50353">
    <property type="entry name" value="Cytokine"/>
    <property type="match status" value="1"/>
</dbReference>
<evidence type="ECO:0000313" key="2">
    <source>
        <dbReference type="EMBL" id="EDQ89765.1"/>
    </source>
</evidence>
<dbReference type="AlphaFoldDB" id="A9UXY2"/>
<dbReference type="Proteomes" id="UP000001357">
    <property type="component" value="Unassembled WGS sequence"/>
</dbReference>
<dbReference type="KEGG" id="mbr:MONBRDRAFT_36813"/>
<protein>
    <submittedName>
        <fullName evidence="2">Uncharacterized protein</fullName>
    </submittedName>
</protein>
<feature type="compositionally biased region" description="Acidic residues" evidence="1">
    <location>
        <begin position="133"/>
        <end position="142"/>
    </location>
</feature>
<evidence type="ECO:0000313" key="3">
    <source>
        <dbReference type="Proteomes" id="UP000001357"/>
    </source>
</evidence>
<evidence type="ECO:0000256" key="1">
    <source>
        <dbReference type="SAM" id="MobiDB-lite"/>
    </source>
</evidence>
<reference evidence="2 3" key="1">
    <citation type="journal article" date="2008" name="Nature">
        <title>The genome of the choanoflagellate Monosiga brevicollis and the origin of metazoans.</title>
        <authorList>
            <consortium name="JGI Sequencing"/>
            <person name="King N."/>
            <person name="Westbrook M.J."/>
            <person name="Young S.L."/>
            <person name="Kuo A."/>
            <person name="Abedin M."/>
            <person name="Chapman J."/>
            <person name="Fairclough S."/>
            <person name="Hellsten U."/>
            <person name="Isogai Y."/>
            <person name="Letunic I."/>
            <person name="Marr M."/>
            <person name="Pincus D."/>
            <person name="Putnam N."/>
            <person name="Rokas A."/>
            <person name="Wright K.J."/>
            <person name="Zuzow R."/>
            <person name="Dirks W."/>
            <person name="Good M."/>
            <person name="Goodstein D."/>
            <person name="Lemons D."/>
            <person name="Li W."/>
            <person name="Lyons J.B."/>
            <person name="Morris A."/>
            <person name="Nichols S."/>
            <person name="Richter D.J."/>
            <person name="Salamov A."/>
            <person name="Bork P."/>
            <person name="Lim W.A."/>
            <person name="Manning G."/>
            <person name="Miller W.T."/>
            <person name="McGinnis W."/>
            <person name="Shapiro H."/>
            <person name="Tjian R."/>
            <person name="Grigoriev I.V."/>
            <person name="Rokhsar D."/>
        </authorList>
    </citation>
    <scope>NUCLEOTIDE SEQUENCE [LARGE SCALE GENOMIC DNA]</scope>
    <source>
        <strain evidence="3">MX1 / ATCC 50154</strain>
    </source>
</reference>
<dbReference type="InParanoid" id="A9UXY2"/>
<proteinExistence type="predicted"/>
<feature type="region of interest" description="Disordered" evidence="1">
    <location>
        <begin position="117"/>
        <end position="151"/>
    </location>
</feature>
<sequence length="373" mass="39695">MGQGTSTIFLSNQTNEVVKISGQLIAKKDGFYEKTGEVANTVVPARGSGQMVGTRSNQYFKLRYEMLFVLESGACARCSVNVPPKNIIYTLEITPSHVRLRDDKILASFVSESGATPALLSPDSEAAHSGFYSDEEEEDATSEDLGPLQPVAQDRLPKDKTVILTSQASHKDLRILDGGRVDGRGTGGTYARFVVDPSPAGFLRLRSAHNPNRFLALKGGQLTSGHGGKFCELQAMQYANGLVILRSLDGAQGVGVDAKGNACLPHEVTQTGSALFQLKLVKDEATRTGHSSSEPKVIGLNGRLDKVVHLTGKLPNGRCITAVHGDGAKIQTGHGQLRVLHSAGGAGRGLLKPIVDATSVEMVATFSKTHNPR</sequence>
<gene>
    <name evidence="2" type="ORF">MONBRDRAFT_36813</name>
</gene>
<organism evidence="2 3">
    <name type="scientific">Monosiga brevicollis</name>
    <name type="common">Choanoflagellate</name>
    <dbReference type="NCBI Taxonomy" id="81824"/>
    <lineage>
        <taxon>Eukaryota</taxon>
        <taxon>Choanoflagellata</taxon>
        <taxon>Craspedida</taxon>
        <taxon>Salpingoecidae</taxon>
        <taxon>Monosiga</taxon>
    </lineage>
</organism>